<evidence type="ECO:0000313" key="2">
    <source>
        <dbReference type="Proteomes" id="UP000694888"/>
    </source>
</evidence>
<dbReference type="PROSITE" id="PS50904">
    <property type="entry name" value="PRELI_MSF1"/>
    <property type="match status" value="1"/>
</dbReference>
<gene>
    <name evidence="3" type="primary">LOC101854662</name>
</gene>
<dbReference type="InterPro" id="IPR037365">
    <property type="entry name" value="Slowmo/Ups"/>
</dbReference>
<evidence type="ECO:0000313" key="3">
    <source>
        <dbReference type="RefSeq" id="XP_005106436.1"/>
    </source>
</evidence>
<dbReference type="GeneID" id="101854662"/>
<dbReference type="RefSeq" id="XP_005106436.1">
    <property type="nucleotide sequence ID" value="XM_005106379.3"/>
</dbReference>
<organism evidence="2 3">
    <name type="scientific">Aplysia californica</name>
    <name type="common">California sea hare</name>
    <dbReference type="NCBI Taxonomy" id="6500"/>
    <lineage>
        <taxon>Eukaryota</taxon>
        <taxon>Metazoa</taxon>
        <taxon>Spiralia</taxon>
        <taxon>Lophotrochozoa</taxon>
        <taxon>Mollusca</taxon>
        <taxon>Gastropoda</taxon>
        <taxon>Heterobranchia</taxon>
        <taxon>Euthyneura</taxon>
        <taxon>Tectipleura</taxon>
        <taxon>Aplysiida</taxon>
        <taxon>Aplysioidea</taxon>
        <taxon>Aplysiidae</taxon>
        <taxon>Aplysia</taxon>
    </lineage>
</organism>
<evidence type="ECO:0000259" key="1">
    <source>
        <dbReference type="PROSITE" id="PS50904"/>
    </source>
</evidence>
<sequence length="207" mass="23425">MVKFLFTCSVFKYSWEQVATGLWQRYPNPNSKHVLTEDVISRHTDGNKLISRRVLTKTNKIPKWGERFVGGDSHVLIIEESVVDPDQKTLTTYTRNIGLQKIMSVDEKCVYRTSPDNSSWTVCERSAFISSSLPFGFSKPIEVFGVKRFRANAEKAAQGFDYVLHSLFKPDSVKDHPLVASSKIKDTARRAAEMAKSKTAMLQRASS</sequence>
<protein>
    <submittedName>
        <fullName evidence="3">PRELI domain-containing protein 1, mitochondrial</fullName>
    </submittedName>
</protein>
<keyword evidence="2" id="KW-1185">Reference proteome</keyword>
<name>A0ABM0K1C1_APLCA</name>
<accession>A0ABM0K1C1</accession>
<dbReference type="Pfam" id="PF04707">
    <property type="entry name" value="PRELI"/>
    <property type="match status" value="1"/>
</dbReference>
<dbReference type="InterPro" id="IPR006797">
    <property type="entry name" value="PRELI/MSF1_dom"/>
</dbReference>
<feature type="domain" description="PRELI/MSF1" evidence="1">
    <location>
        <begin position="2"/>
        <end position="172"/>
    </location>
</feature>
<reference evidence="3" key="1">
    <citation type="submission" date="2025-08" db="UniProtKB">
        <authorList>
            <consortium name="RefSeq"/>
        </authorList>
    </citation>
    <scope>IDENTIFICATION</scope>
</reference>
<dbReference type="PANTHER" id="PTHR11158">
    <property type="entry name" value="MSF1/PX19 RELATED"/>
    <property type="match status" value="1"/>
</dbReference>
<dbReference type="Proteomes" id="UP000694888">
    <property type="component" value="Unplaced"/>
</dbReference>
<proteinExistence type="predicted"/>